<evidence type="ECO:0000313" key="2">
    <source>
        <dbReference type="Proteomes" id="UP001055879"/>
    </source>
</evidence>
<keyword evidence="2" id="KW-1185">Reference proteome</keyword>
<name>A0ACB8XVR4_ARCLA</name>
<sequence length="441" mass="49780">MITKHFLHKFHKFPPRPFFSLPIIGHLYLLKQPLHRTLAKISNQYGPVVFLELGSRSVLLVSSPAAAEDCFTTNDITFANRPKLLAGKHLGYNYTTLTWASYGHHWRNLRRIASLEILSSNRVQKFTSIRRDEIVSLVSNLNERSRKDQFVMVDMKSCFFEVTLNTITMMMTGRRCYDGGDMAAGKLREMVEETFRLSGGTSNVGDFVPMAKWVGLNSMEKLNGKKDSIMQEMIEGHRRLRSHDSCFEEGKTIVDVMISAGTDTSTGTLEWALSLLLNHPDSLKMAISEIDNKVGSSRLMNDSDLSNLPYLHGVINETLRMCPAATLIPPHESTEECTVGGFRVPARTMLLVNLWAIQNDPKLWKEAERFKPERWIEVEGQRDGFKFMPFGSGQRGCPGEGLAMRMVGLSLGMLLQCFEWERIGAEKVDMSEGFGLTMPKA</sequence>
<evidence type="ECO:0000313" key="1">
    <source>
        <dbReference type="EMBL" id="KAI3673083.1"/>
    </source>
</evidence>
<dbReference type="EMBL" id="CM042061">
    <property type="protein sequence ID" value="KAI3673083.1"/>
    <property type="molecule type" value="Genomic_DNA"/>
</dbReference>
<reference evidence="2" key="1">
    <citation type="journal article" date="2022" name="Mol. Ecol. Resour.">
        <title>The genomes of chicory, endive, great burdock and yacon provide insights into Asteraceae palaeo-polyploidization history and plant inulin production.</title>
        <authorList>
            <person name="Fan W."/>
            <person name="Wang S."/>
            <person name="Wang H."/>
            <person name="Wang A."/>
            <person name="Jiang F."/>
            <person name="Liu H."/>
            <person name="Zhao H."/>
            <person name="Xu D."/>
            <person name="Zhang Y."/>
        </authorList>
    </citation>
    <scope>NUCLEOTIDE SEQUENCE [LARGE SCALE GENOMIC DNA]</scope>
    <source>
        <strain evidence="2">cv. Niubang</strain>
    </source>
</reference>
<organism evidence="1 2">
    <name type="scientific">Arctium lappa</name>
    <name type="common">Greater burdock</name>
    <name type="synonym">Lappa major</name>
    <dbReference type="NCBI Taxonomy" id="4217"/>
    <lineage>
        <taxon>Eukaryota</taxon>
        <taxon>Viridiplantae</taxon>
        <taxon>Streptophyta</taxon>
        <taxon>Embryophyta</taxon>
        <taxon>Tracheophyta</taxon>
        <taxon>Spermatophyta</taxon>
        <taxon>Magnoliopsida</taxon>
        <taxon>eudicotyledons</taxon>
        <taxon>Gunneridae</taxon>
        <taxon>Pentapetalae</taxon>
        <taxon>asterids</taxon>
        <taxon>campanulids</taxon>
        <taxon>Asterales</taxon>
        <taxon>Asteraceae</taxon>
        <taxon>Carduoideae</taxon>
        <taxon>Cardueae</taxon>
        <taxon>Arctiinae</taxon>
        <taxon>Arctium</taxon>
    </lineage>
</organism>
<protein>
    <submittedName>
        <fullName evidence="1">Uncharacterized protein</fullName>
    </submittedName>
</protein>
<comment type="caution">
    <text evidence="1">The sequence shown here is derived from an EMBL/GenBank/DDBJ whole genome shotgun (WGS) entry which is preliminary data.</text>
</comment>
<dbReference type="Proteomes" id="UP001055879">
    <property type="component" value="Linkage Group LG15"/>
</dbReference>
<proteinExistence type="predicted"/>
<gene>
    <name evidence="1" type="ORF">L6452_39193</name>
</gene>
<accession>A0ACB8XVR4</accession>
<reference evidence="1 2" key="2">
    <citation type="journal article" date="2022" name="Mol. Ecol. Resour.">
        <title>The genomes of chicory, endive, great burdock and yacon provide insights into Asteraceae paleo-polyploidization history and plant inulin production.</title>
        <authorList>
            <person name="Fan W."/>
            <person name="Wang S."/>
            <person name="Wang H."/>
            <person name="Wang A."/>
            <person name="Jiang F."/>
            <person name="Liu H."/>
            <person name="Zhao H."/>
            <person name="Xu D."/>
            <person name="Zhang Y."/>
        </authorList>
    </citation>
    <scope>NUCLEOTIDE SEQUENCE [LARGE SCALE GENOMIC DNA]</scope>
    <source>
        <strain evidence="2">cv. Niubang</strain>
    </source>
</reference>